<dbReference type="Proteomes" id="UP001207408">
    <property type="component" value="Unassembled WGS sequence"/>
</dbReference>
<sequence length="214" mass="24383">MRKYFLLVLVIASNCLIAQEKEMEKELPLLKGNITIGGGLSFDYDKEDMYSSGDYSGSKSEALMFLLNPQMGYFAADRLELGVGLPVQFMRSLPRGNFEGSSQYLIGVSPYVKYYFKNNLFVQLSAAGQIGKYKYDDKDVSLRNFDIAPSVGYAFFINSKIAIEPAISYHFSKLNEKVDVEYIGRFWEDSYEEEVDFYTENSGVMFSIGFHLFL</sequence>
<name>A0AAE3MD68_9BACT</name>
<comment type="caution">
    <text evidence="1">The sequence shown here is derived from an EMBL/GenBank/DDBJ whole genome shotgun (WGS) entry which is preliminary data.</text>
</comment>
<proteinExistence type="predicted"/>
<gene>
    <name evidence="1" type="ORF">OM074_07355</name>
</gene>
<protein>
    <recommendedName>
        <fullName evidence="3">Outer membrane protein beta-barrel domain-containing protein</fullName>
    </recommendedName>
</protein>
<keyword evidence="2" id="KW-1185">Reference proteome</keyword>
<dbReference type="EMBL" id="JAPDPI010000011">
    <property type="protein sequence ID" value="MCW3805440.1"/>
    <property type="molecule type" value="Genomic_DNA"/>
</dbReference>
<accession>A0AAE3MD68</accession>
<evidence type="ECO:0008006" key="3">
    <source>
        <dbReference type="Google" id="ProtNLM"/>
    </source>
</evidence>
<organism evidence="1 2">
    <name type="scientific">Plebeiibacterium marinum</name>
    <dbReference type="NCBI Taxonomy" id="2992111"/>
    <lineage>
        <taxon>Bacteria</taxon>
        <taxon>Pseudomonadati</taxon>
        <taxon>Bacteroidota</taxon>
        <taxon>Bacteroidia</taxon>
        <taxon>Marinilabiliales</taxon>
        <taxon>Marinilabiliaceae</taxon>
        <taxon>Plebeiibacterium</taxon>
    </lineage>
</organism>
<dbReference type="RefSeq" id="WP_301198811.1">
    <property type="nucleotide sequence ID" value="NZ_JAPDPI010000011.1"/>
</dbReference>
<reference evidence="1" key="1">
    <citation type="submission" date="2022-10" db="EMBL/GenBank/DDBJ databases">
        <authorList>
            <person name="Yu W.X."/>
        </authorList>
    </citation>
    <scope>NUCLEOTIDE SEQUENCE</scope>
    <source>
        <strain evidence="1">D04</strain>
    </source>
</reference>
<evidence type="ECO:0000313" key="1">
    <source>
        <dbReference type="EMBL" id="MCW3805440.1"/>
    </source>
</evidence>
<dbReference type="AlphaFoldDB" id="A0AAE3MD68"/>
<evidence type="ECO:0000313" key="2">
    <source>
        <dbReference type="Proteomes" id="UP001207408"/>
    </source>
</evidence>